<accession>A0ACC0TZZ7</accession>
<evidence type="ECO:0000313" key="1">
    <source>
        <dbReference type="EMBL" id="KAI9454704.1"/>
    </source>
</evidence>
<comment type="caution">
    <text evidence="1">The sequence shown here is derived from an EMBL/GenBank/DDBJ whole genome shotgun (WGS) entry which is preliminary data.</text>
</comment>
<organism evidence="1 2">
    <name type="scientific">Russula earlei</name>
    <dbReference type="NCBI Taxonomy" id="71964"/>
    <lineage>
        <taxon>Eukaryota</taxon>
        <taxon>Fungi</taxon>
        <taxon>Dikarya</taxon>
        <taxon>Basidiomycota</taxon>
        <taxon>Agaricomycotina</taxon>
        <taxon>Agaricomycetes</taxon>
        <taxon>Russulales</taxon>
        <taxon>Russulaceae</taxon>
        <taxon>Russula</taxon>
    </lineage>
</organism>
<gene>
    <name evidence="1" type="ORF">F5148DRAFT_417825</name>
</gene>
<evidence type="ECO:0000313" key="2">
    <source>
        <dbReference type="Proteomes" id="UP001207468"/>
    </source>
</evidence>
<sequence length="450" mass="49688">MFSPQDVIRPNAEPFAFERNMASPRVTRPTSHPPPGDAPPSRHLPTINLGGGFAPINRNRQLEAEFIRRQQRDRARQRYFEHLRIARGIHQRHGFLSETIGRIFPSWLFGDPTEEEMMDALAFSELAAEAAPFGSGDDPTQLRRTTHEYRIAYTHPYPPAPGFTHDFESPSPSVSVIDVDEEPGPSTKISASSSPNKNESSVTLVCARCLDPLVLGGSRMPEDELARRRLWALRCGHMLDGKCIADLMRPRSTPELRLAGTETVVIEPSGTSSQGHDASIQSQTGVQSSALGGVMPPSAKPSTRPMKARGNARAIERPSQSSQLAKGASERTVLAEESSIRSRLRPRNNLRHVSHISPLSPTSSHVFTQPSSQRYSAAVTSAIPPALSVNTSHQFKRRSKGKGKQKAMEPVDRYEWRCPVALCERLHLSLLIPSRGWVMDETQGAIPIFV</sequence>
<reference evidence="1" key="1">
    <citation type="submission" date="2021-03" db="EMBL/GenBank/DDBJ databases">
        <title>Evolutionary priming and transition to the ectomycorrhizal habit in an iconic lineage of mushroom-forming fungi: is preadaptation a requirement?</title>
        <authorList>
            <consortium name="DOE Joint Genome Institute"/>
            <person name="Looney B.P."/>
            <person name="Miyauchi S."/>
            <person name="Morin E."/>
            <person name="Drula E."/>
            <person name="Courty P.E."/>
            <person name="Chicoki N."/>
            <person name="Fauchery L."/>
            <person name="Kohler A."/>
            <person name="Kuo A."/>
            <person name="LaButti K."/>
            <person name="Pangilinan J."/>
            <person name="Lipzen A."/>
            <person name="Riley R."/>
            <person name="Andreopoulos W."/>
            <person name="He G."/>
            <person name="Johnson J."/>
            <person name="Barry K.W."/>
            <person name="Grigoriev I.V."/>
            <person name="Nagy L."/>
            <person name="Hibbett D."/>
            <person name="Henrissat B."/>
            <person name="Matheny P.B."/>
            <person name="Labbe J."/>
            <person name="Martin A.F."/>
        </authorList>
    </citation>
    <scope>NUCLEOTIDE SEQUENCE</scope>
    <source>
        <strain evidence="1">BPL698</strain>
    </source>
</reference>
<name>A0ACC0TZZ7_9AGAM</name>
<proteinExistence type="predicted"/>
<dbReference type="Proteomes" id="UP001207468">
    <property type="component" value="Unassembled WGS sequence"/>
</dbReference>
<dbReference type="EMBL" id="JAGFNK010000268">
    <property type="protein sequence ID" value="KAI9454704.1"/>
    <property type="molecule type" value="Genomic_DNA"/>
</dbReference>
<keyword evidence="2" id="KW-1185">Reference proteome</keyword>
<protein>
    <submittedName>
        <fullName evidence="1">Uncharacterized protein</fullName>
    </submittedName>
</protein>